<gene>
    <name evidence="1" type="ORF">C3E78_00725</name>
</gene>
<dbReference type="OrthoDB" id="3404679at2"/>
<organism evidence="1 2">
    <name type="scientific">Aeromicrobium chenweiae</name>
    <dbReference type="NCBI Taxonomy" id="2079793"/>
    <lineage>
        <taxon>Bacteria</taxon>
        <taxon>Bacillati</taxon>
        <taxon>Actinomycetota</taxon>
        <taxon>Actinomycetes</taxon>
        <taxon>Propionibacteriales</taxon>
        <taxon>Nocardioidaceae</taxon>
        <taxon>Aeromicrobium</taxon>
    </lineage>
</organism>
<reference evidence="2" key="1">
    <citation type="submission" date="2018-01" db="EMBL/GenBank/DDBJ databases">
        <authorList>
            <person name="Li J."/>
        </authorList>
    </citation>
    <scope>NUCLEOTIDE SEQUENCE [LARGE SCALE GENOMIC DNA]</scope>
    <source>
        <strain evidence="2">592</strain>
    </source>
</reference>
<dbReference type="Pfam" id="PF01757">
    <property type="entry name" value="Acyl_transf_3"/>
    <property type="match status" value="1"/>
</dbReference>
<accession>A0A5F2ERM8</accession>
<dbReference type="Proteomes" id="UP000244384">
    <property type="component" value="Chromosome"/>
</dbReference>
<dbReference type="PANTHER" id="PTHR23028:SF53">
    <property type="entry name" value="ACYL_TRANSF_3 DOMAIN-CONTAINING PROTEIN"/>
    <property type="match status" value="1"/>
</dbReference>
<accession>A0A2S0WHR2</accession>
<dbReference type="PANTHER" id="PTHR23028">
    <property type="entry name" value="ACETYLTRANSFERASE"/>
    <property type="match status" value="1"/>
</dbReference>
<dbReference type="KEGG" id="aez:C3E78_00725"/>
<dbReference type="InterPro" id="IPR002656">
    <property type="entry name" value="Acyl_transf_3_dom"/>
</dbReference>
<name>A0A2S0WHR2_9ACTN</name>
<dbReference type="GO" id="GO:0016747">
    <property type="term" value="F:acyltransferase activity, transferring groups other than amino-acyl groups"/>
    <property type="evidence" value="ECO:0007669"/>
    <property type="project" value="InterPro"/>
</dbReference>
<dbReference type="AlphaFoldDB" id="A0A2S0WHR2"/>
<evidence type="ECO:0000313" key="1">
    <source>
        <dbReference type="EMBL" id="AWB90871.1"/>
    </source>
</evidence>
<dbReference type="EMBL" id="CP026952">
    <property type="protein sequence ID" value="AWB90871.1"/>
    <property type="molecule type" value="Genomic_DNA"/>
</dbReference>
<proteinExistence type="predicted"/>
<dbReference type="InterPro" id="IPR050879">
    <property type="entry name" value="Acyltransferase_3"/>
</dbReference>
<protein>
    <submittedName>
        <fullName evidence="1">Uncharacterized protein</fullName>
    </submittedName>
</protein>
<evidence type="ECO:0000313" key="2">
    <source>
        <dbReference type="Proteomes" id="UP000244384"/>
    </source>
</evidence>
<dbReference type="GO" id="GO:0016020">
    <property type="term" value="C:membrane"/>
    <property type="evidence" value="ECO:0007669"/>
    <property type="project" value="TreeGrafter"/>
</dbReference>
<sequence length="360" mass="38719">MTSTRSIAYIPALDGLRGIAVLMVLVYHLALTTPVLAHGGVIGVDVFFVISGYLITSILSTEVARGGRINLPKFYAKRAIRLWPALIVVVVMMLIPGLLWMPEPAKYLVDSFAALLYLTPVTTLPLHLSAAYLHTWTLGLEEYFYLVFPLVLIVAARRGWSQRALKRGLTGAGVGLLTLLAVAHLIGRGDSSALNYLRVGGIALGCALALALRERDRIQSGLGASIAGATLIVVAVLLTEPDHLYGFSFVFSAAGTCLLIIAAVSVAGGPIMSALSVGPLVYIGVISYELYLWHHVLRTVGARATEQSFADTAIWAYPLAFVLAAITHRVLAPVQGHLRGRFVKPNRPGRQHRPVARPGY</sequence>
<dbReference type="RefSeq" id="WP_108576517.1">
    <property type="nucleotide sequence ID" value="NZ_CP026952.1"/>
</dbReference>
<keyword evidence="2" id="KW-1185">Reference proteome</keyword>
<dbReference type="GO" id="GO:0009103">
    <property type="term" value="P:lipopolysaccharide biosynthetic process"/>
    <property type="evidence" value="ECO:0007669"/>
    <property type="project" value="TreeGrafter"/>
</dbReference>